<dbReference type="SUPFAM" id="SSF158702">
    <property type="entry name" value="Sec63 N-terminal domain-like"/>
    <property type="match status" value="1"/>
</dbReference>
<feature type="domain" description="SEC63" evidence="2">
    <location>
        <begin position="38"/>
        <end position="360"/>
    </location>
</feature>
<evidence type="ECO:0000256" key="1">
    <source>
        <dbReference type="SAM" id="MobiDB-lite"/>
    </source>
</evidence>
<proteinExistence type="predicted"/>
<organism evidence="3 4">
    <name type="scientific">Plectosphaerella plurivora</name>
    <dbReference type="NCBI Taxonomy" id="936078"/>
    <lineage>
        <taxon>Eukaryota</taxon>
        <taxon>Fungi</taxon>
        <taxon>Dikarya</taxon>
        <taxon>Ascomycota</taxon>
        <taxon>Pezizomycotina</taxon>
        <taxon>Sordariomycetes</taxon>
        <taxon>Hypocreomycetidae</taxon>
        <taxon>Glomerellales</taxon>
        <taxon>Plectosphaerellaceae</taxon>
        <taxon>Plectosphaerella</taxon>
    </lineage>
</organism>
<feature type="compositionally biased region" description="Pro residues" evidence="1">
    <location>
        <begin position="1"/>
        <end position="29"/>
    </location>
</feature>
<sequence>MPPPPTALPPPPPGSRPPPTQQPPKPSQPLLPAHRAILLRHRLSQPTVALLVALPPASPPDEILAAACHATELTSYPLRPGERALMSHMNSSTLWPLAVAHPTRTWEKAFLIAQATATGEEWAYAPRIAAPARAVLLGERRRIVMTVVHVLRCAADIMGLARDAIGLRRALELARCIAGGAWEGSEGRELLQVSGVGQKKMEALAKAGVTTVKKLAAMEFYHIERILKRNPPFGQSLVVTLEGFPMTGMRVCVERWATPEDEEAARKIDGCEARHRQGPSLGRQSQSAALAGSDAVGSTMSANPDGVGELLFFWRCSTKTMVGEGRTILFATALAPGEAFFLWMSCEEVVGTLIEKVVTAPTE</sequence>
<protein>
    <submittedName>
        <fullName evidence="3">Sec63 Brl domain-containing protein</fullName>
    </submittedName>
</protein>
<dbReference type="OrthoDB" id="5575at2759"/>
<feature type="region of interest" description="Disordered" evidence="1">
    <location>
        <begin position="1"/>
        <end position="30"/>
    </location>
</feature>
<reference evidence="3" key="1">
    <citation type="journal article" date="2021" name="Nat. Commun.">
        <title>Genetic determinants of endophytism in the Arabidopsis root mycobiome.</title>
        <authorList>
            <person name="Mesny F."/>
            <person name="Miyauchi S."/>
            <person name="Thiergart T."/>
            <person name="Pickel B."/>
            <person name="Atanasova L."/>
            <person name="Karlsson M."/>
            <person name="Huettel B."/>
            <person name="Barry K.W."/>
            <person name="Haridas S."/>
            <person name="Chen C."/>
            <person name="Bauer D."/>
            <person name="Andreopoulos W."/>
            <person name="Pangilinan J."/>
            <person name="LaButti K."/>
            <person name="Riley R."/>
            <person name="Lipzen A."/>
            <person name="Clum A."/>
            <person name="Drula E."/>
            <person name="Henrissat B."/>
            <person name="Kohler A."/>
            <person name="Grigoriev I.V."/>
            <person name="Martin F.M."/>
            <person name="Hacquard S."/>
        </authorList>
    </citation>
    <scope>NUCLEOTIDE SEQUENCE</scope>
    <source>
        <strain evidence="3">MPI-SDFR-AT-0117</strain>
    </source>
</reference>
<gene>
    <name evidence="3" type="ORF">F5X68DRAFT_219939</name>
</gene>
<evidence type="ECO:0000259" key="2">
    <source>
        <dbReference type="SMART" id="SM00973"/>
    </source>
</evidence>
<name>A0A9P8VKE5_9PEZI</name>
<dbReference type="InterPro" id="IPR004179">
    <property type="entry name" value="Sec63-dom"/>
</dbReference>
<comment type="caution">
    <text evidence="3">The sequence shown here is derived from an EMBL/GenBank/DDBJ whole genome shotgun (WGS) entry which is preliminary data.</text>
</comment>
<dbReference type="Gene3D" id="1.10.3380.10">
    <property type="entry name" value="Sec63 N-terminal domain-like domain"/>
    <property type="match status" value="1"/>
</dbReference>
<evidence type="ECO:0000313" key="3">
    <source>
        <dbReference type="EMBL" id="KAH6695560.1"/>
    </source>
</evidence>
<evidence type="ECO:0000313" key="4">
    <source>
        <dbReference type="Proteomes" id="UP000770015"/>
    </source>
</evidence>
<dbReference type="EMBL" id="JAGSXJ010000002">
    <property type="protein sequence ID" value="KAH6695560.1"/>
    <property type="molecule type" value="Genomic_DNA"/>
</dbReference>
<accession>A0A9P8VKE5</accession>
<dbReference type="AlphaFoldDB" id="A0A9P8VKE5"/>
<dbReference type="Proteomes" id="UP000770015">
    <property type="component" value="Unassembled WGS sequence"/>
</dbReference>
<dbReference type="SMART" id="SM00973">
    <property type="entry name" value="Sec63"/>
    <property type="match status" value="1"/>
</dbReference>
<keyword evidence="4" id="KW-1185">Reference proteome</keyword>